<sequence length="194" mass="19943">MTVRLLPAAGRVAVPWKNGGGVTREIAAGPEGAGMDDFRWRVSLADVGADGPFSSFAEVDRTLTMVEGAGMDLTVGGEHRRVDTPFVPRSFPGDLPTDCRLRGGPVVNLNVMWRRGEGAPPVVTVVRGGAGVAVPAGPAVLIVALDGSAEVAGLTLGRYDAALLTGEDALLWASGRTAVVRLAGRAPLPAPTDP</sequence>
<proteinExistence type="predicted"/>
<comment type="caution">
    <text evidence="1">The sequence shown here is derived from an EMBL/GenBank/DDBJ whole genome shotgun (WGS) entry which is preliminary data.</text>
</comment>
<dbReference type="Pfam" id="PF05962">
    <property type="entry name" value="HutD"/>
    <property type="match status" value="1"/>
</dbReference>
<dbReference type="InterPro" id="IPR014710">
    <property type="entry name" value="RmlC-like_jellyroll"/>
</dbReference>
<accession>A0ABW3X731</accession>
<dbReference type="PANTHER" id="PTHR37943">
    <property type="entry name" value="PROTEIN VES"/>
    <property type="match status" value="1"/>
</dbReference>
<dbReference type="EMBL" id="JBHTMM010000004">
    <property type="protein sequence ID" value="MFD1305228.1"/>
    <property type="molecule type" value="Genomic_DNA"/>
</dbReference>
<dbReference type="PANTHER" id="PTHR37943:SF1">
    <property type="entry name" value="PROTEIN VES"/>
    <property type="match status" value="1"/>
</dbReference>
<name>A0ABW3X731_9ACTN</name>
<dbReference type="Proteomes" id="UP001597058">
    <property type="component" value="Unassembled WGS sequence"/>
</dbReference>
<dbReference type="CDD" id="cd20293">
    <property type="entry name" value="cupin_HutD_N"/>
    <property type="match status" value="1"/>
</dbReference>
<reference evidence="2" key="1">
    <citation type="journal article" date="2019" name="Int. J. Syst. Evol. Microbiol.">
        <title>The Global Catalogue of Microorganisms (GCM) 10K type strain sequencing project: providing services to taxonomists for standard genome sequencing and annotation.</title>
        <authorList>
            <consortium name="The Broad Institute Genomics Platform"/>
            <consortium name="The Broad Institute Genome Sequencing Center for Infectious Disease"/>
            <person name="Wu L."/>
            <person name="Ma J."/>
        </authorList>
    </citation>
    <scope>NUCLEOTIDE SEQUENCE [LARGE SCALE GENOMIC DNA]</scope>
    <source>
        <strain evidence="2">CGMCC 4.7020</strain>
    </source>
</reference>
<gene>
    <name evidence="1" type="ORF">ACFQ5X_05110</name>
</gene>
<protein>
    <submittedName>
        <fullName evidence="1">HutD family protein</fullName>
    </submittedName>
</protein>
<evidence type="ECO:0000313" key="1">
    <source>
        <dbReference type="EMBL" id="MFD1305228.1"/>
    </source>
</evidence>
<keyword evidence="2" id="KW-1185">Reference proteome</keyword>
<dbReference type="SUPFAM" id="SSF51182">
    <property type="entry name" value="RmlC-like cupins"/>
    <property type="match status" value="1"/>
</dbReference>
<dbReference type="Gene3D" id="2.60.120.10">
    <property type="entry name" value="Jelly Rolls"/>
    <property type="match status" value="1"/>
</dbReference>
<dbReference type="InterPro" id="IPR010282">
    <property type="entry name" value="Uncharacterised_HutD/Ves"/>
</dbReference>
<evidence type="ECO:0000313" key="2">
    <source>
        <dbReference type="Proteomes" id="UP001597058"/>
    </source>
</evidence>
<dbReference type="RefSeq" id="WP_381234585.1">
    <property type="nucleotide sequence ID" value="NZ_JBHSKH010000022.1"/>
</dbReference>
<dbReference type="InterPro" id="IPR011051">
    <property type="entry name" value="RmlC_Cupin_sf"/>
</dbReference>
<organism evidence="1 2">
    <name type="scientific">Streptomyces kaempferi</name>
    <dbReference type="NCBI Taxonomy" id="333725"/>
    <lineage>
        <taxon>Bacteria</taxon>
        <taxon>Bacillati</taxon>
        <taxon>Actinomycetota</taxon>
        <taxon>Actinomycetes</taxon>
        <taxon>Kitasatosporales</taxon>
        <taxon>Streptomycetaceae</taxon>
        <taxon>Streptomyces</taxon>
    </lineage>
</organism>